<keyword evidence="3" id="KW-0804">Transcription</keyword>
<dbReference type="InterPro" id="IPR018060">
    <property type="entry name" value="HTH_AraC"/>
</dbReference>
<comment type="caution">
    <text evidence="5">The sequence shown here is derived from an EMBL/GenBank/DDBJ whole genome shotgun (WGS) entry which is preliminary data.</text>
</comment>
<dbReference type="InterPro" id="IPR020449">
    <property type="entry name" value="Tscrpt_reg_AraC-type_HTH"/>
</dbReference>
<accession>A0A512B2U7</accession>
<keyword evidence="6" id="KW-1185">Reference proteome</keyword>
<organism evidence="5 6">
    <name type="scientific">Adhaeribacter aerolatus</name>
    <dbReference type="NCBI Taxonomy" id="670289"/>
    <lineage>
        <taxon>Bacteria</taxon>
        <taxon>Pseudomonadati</taxon>
        <taxon>Bacteroidota</taxon>
        <taxon>Cytophagia</taxon>
        <taxon>Cytophagales</taxon>
        <taxon>Hymenobacteraceae</taxon>
        <taxon>Adhaeribacter</taxon>
    </lineage>
</organism>
<dbReference type="GO" id="GO:0003700">
    <property type="term" value="F:DNA-binding transcription factor activity"/>
    <property type="evidence" value="ECO:0007669"/>
    <property type="project" value="InterPro"/>
</dbReference>
<evidence type="ECO:0000256" key="1">
    <source>
        <dbReference type="ARBA" id="ARBA00023015"/>
    </source>
</evidence>
<dbReference type="PROSITE" id="PS01124">
    <property type="entry name" value="HTH_ARAC_FAMILY_2"/>
    <property type="match status" value="1"/>
</dbReference>
<dbReference type="GO" id="GO:0043565">
    <property type="term" value="F:sequence-specific DNA binding"/>
    <property type="evidence" value="ECO:0007669"/>
    <property type="project" value="InterPro"/>
</dbReference>
<dbReference type="RefSeq" id="WP_146902013.1">
    <property type="nucleotide sequence ID" value="NZ_BJYS01000033.1"/>
</dbReference>
<protein>
    <submittedName>
        <fullName evidence="5">Transcriptional regulator</fullName>
    </submittedName>
</protein>
<dbReference type="PRINTS" id="PR00032">
    <property type="entry name" value="HTHARAC"/>
</dbReference>
<evidence type="ECO:0000259" key="4">
    <source>
        <dbReference type="PROSITE" id="PS01124"/>
    </source>
</evidence>
<evidence type="ECO:0000313" key="5">
    <source>
        <dbReference type="EMBL" id="GEO06292.1"/>
    </source>
</evidence>
<feature type="domain" description="HTH araC/xylS-type" evidence="4">
    <location>
        <begin position="169"/>
        <end position="267"/>
    </location>
</feature>
<dbReference type="EMBL" id="BJYS01000033">
    <property type="protein sequence ID" value="GEO06292.1"/>
    <property type="molecule type" value="Genomic_DNA"/>
</dbReference>
<proteinExistence type="predicted"/>
<name>A0A512B2U7_9BACT</name>
<dbReference type="Proteomes" id="UP000321532">
    <property type="component" value="Unassembled WGS sequence"/>
</dbReference>
<keyword evidence="1" id="KW-0805">Transcription regulation</keyword>
<evidence type="ECO:0000256" key="3">
    <source>
        <dbReference type="ARBA" id="ARBA00023163"/>
    </source>
</evidence>
<evidence type="ECO:0000256" key="2">
    <source>
        <dbReference type="ARBA" id="ARBA00023125"/>
    </source>
</evidence>
<gene>
    <name evidence="5" type="ORF">AAE02nite_39560</name>
</gene>
<reference evidence="5 6" key="1">
    <citation type="submission" date="2019-07" db="EMBL/GenBank/DDBJ databases">
        <title>Whole genome shotgun sequence of Adhaeribacter aerolatus NBRC 106133.</title>
        <authorList>
            <person name="Hosoyama A."/>
            <person name="Uohara A."/>
            <person name="Ohji S."/>
            <person name="Ichikawa N."/>
        </authorList>
    </citation>
    <scope>NUCLEOTIDE SEQUENCE [LARGE SCALE GENOMIC DNA]</scope>
    <source>
        <strain evidence="5 6">NBRC 106133</strain>
    </source>
</reference>
<dbReference type="InterPro" id="IPR009057">
    <property type="entry name" value="Homeodomain-like_sf"/>
</dbReference>
<dbReference type="SMART" id="SM00342">
    <property type="entry name" value="HTH_ARAC"/>
    <property type="match status" value="1"/>
</dbReference>
<sequence length="275" mass="31711">MEEVLISLKTKRSTDFQLPADSAYYQILLFKGAGSFQIDFTPYHFSDHTILFLSPYQHLQWLSPEDLEINVLEFHGDFYCIEYHKKEVACNGLLFNNIYLFPHITVPENDFHEILALFRKIGQEKDACDWCSTAVLKAYLQLILALCSKEKNNQLQNITPDEPSLEDIAKFQDLLEQHFLQEKGIAFYAAALSLSTNAFSKKIRKQFGKTPTQLLQDRVVLEAKKLLHLTNKTIKEIAVALNFEDEFYFSRYFKNKVGVSPAHYRKAVGISIVAK</sequence>
<dbReference type="Gene3D" id="1.10.10.60">
    <property type="entry name" value="Homeodomain-like"/>
    <property type="match status" value="1"/>
</dbReference>
<dbReference type="Pfam" id="PF12833">
    <property type="entry name" value="HTH_18"/>
    <property type="match status" value="1"/>
</dbReference>
<dbReference type="AlphaFoldDB" id="A0A512B2U7"/>
<dbReference type="SUPFAM" id="SSF46689">
    <property type="entry name" value="Homeodomain-like"/>
    <property type="match status" value="1"/>
</dbReference>
<dbReference type="PANTHER" id="PTHR43280:SF32">
    <property type="entry name" value="TRANSCRIPTIONAL REGULATORY PROTEIN"/>
    <property type="match status" value="1"/>
</dbReference>
<keyword evidence="2" id="KW-0238">DNA-binding</keyword>
<evidence type="ECO:0000313" key="6">
    <source>
        <dbReference type="Proteomes" id="UP000321532"/>
    </source>
</evidence>
<dbReference type="PANTHER" id="PTHR43280">
    <property type="entry name" value="ARAC-FAMILY TRANSCRIPTIONAL REGULATOR"/>
    <property type="match status" value="1"/>
</dbReference>
<dbReference type="OrthoDB" id="629200at2"/>